<dbReference type="Pfam" id="PF13561">
    <property type="entry name" value="adh_short_C2"/>
    <property type="match status" value="1"/>
</dbReference>
<name>A0A1H8UBR7_9EURY</name>
<dbReference type="Proteomes" id="UP000199126">
    <property type="component" value="Unassembled WGS sequence"/>
</dbReference>
<reference evidence="4" key="1">
    <citation type="submission" date="2016-10" db="EMBL/GenBank/DDBJ databases">
        <authorList>
            <person name="Varghese N."/>
            <person name="Submissions S."/>
        </authorList>
    </citation>
    <scope>NUCLEOTIDE SEQUENCE [LARGE SCALE GENOMIC DNA]</scope>
    <source>
        <strain evidence="4">CGMCC 1.10121</strain>
    </source>
</reference>
<dbReference type="InterPro" id="IPR036291">
    <property type="entry name" value="NAD(P)-bd_dom_sf"/>
</dbReference>
<evidence type="ECO:0000256" key="1">
    <source>
        <dbReference type="ARBA" id="ARBA00006484"/>
    </source>
</evidence>
<comment type="similarity">
    <text evidence="1">Belongs to the short-chain dehydrogenases/reductases (SDR) family.</text>
</comment>
<keyword evidence="2" id="KW-0560">Oxidoreductase</keyword>
<dbReference type="InterPro" id="IPR002347">
    <property type="entry name" value="SDR_fam"/>
</dbReference>
<dbReference type="Gene3D" id="3.40.50.720">
    <property type="entry name" value="NAD(P)-binding Rossmann-like Domain"/>
    <property type="match status" value="1"/>
</dbReference>
<keyword evidence="4" id="KW-1185">Reference proteome</keyword>
<dbReference type="GO" id="GO:0016491">
    <property type="term" value="F:oxidoreductase activity"/>
    <property type="evidence" value="ECO:0007669"/>
    <property type="project" value="UniProtKB-KW"/>
</dbReference>
<dbReference type="EMBL" id="FODV01000010">
    <property type="protein sequence ID" value="SEP00669.1"/>
    <property type="molecule type" value="Genomic_DNA"/>
</dbReference>
<evidence type="ECO:0000313" key="3">
    <source>
        <dbReference type="EMBL" id="SEP00669.1"/>
    </source>
</evidence>
<accession>A0A1H8UBR7</accession>
<sequence length="234" mass="24561">MIELQNATVLVTGATGNMGPYMTDQLVNSGADVVGTYVTEASRKDIENRAKHADAVSYYQVDLTDQAAVEAFAEMVIDDHGAVDHIVGLAGGFSMGGVSDTDGAAFQAALNRHAVTAFLTVKVFADHLSEHSGVVLFSSDRAIEPVGGTLAYDVGKGAVRTLTESLDVELEARINAIAPFLIDVPANREAMPDADFSEWTAPEAIADEVLHLLSNEGVTGQIVQMTGGQPDVGV</sequence>
<evidence type="ECO:0000313" key="4">
    <source>
        <dbReference type="Proteomes" id="UP000199126"/>
    </source>
</evidence>
<dbReference type="PANTHER" id="PTHR43639">
    <property type="entry name" value="OXIDOREDUCTASE, SHORT-CHAIN DEHYDROGENASE/REDUCTASE FAMILY (AFU_ORTHOLOGUE AFUA_5G02870)"/>
    <property type="match status" value="1"/>
</dbReference>
<dbReference type="SUPFAM" id="SSF51735">
    <property type="entry name" value="NAD(P)-binding Rossmann-fold domains"/>
    <property type="match status" value="1"/>
</dbReference>
<dbReference type="PANTHER" id="PTHR43639:SF1">
    <property type="entry name" value="SHORT-CHAIN DEHYDROGENASE_REDUCTASE FAMILY PROTEIN"/>
    <property type="match status" value="1"/>
</dbReference>
<dbReference type="PRINTS" id="PR00081">
    <property type="entry name" value="GDHRDH"/>
</dbReference>
<dbReference type="AlphaFoldDB" id="A0A1H8UBR7"/>
<proteinExistence type="inferred from homology"/>
<evidence type="ECO:0000256" key="2">
    <source>
        <dbReference type="ARBA" id="ARBA00023002"/>
    </source>
</evidence>
<gene>
    <name evidence="3" type="ORF">SAMN04487948_11095</name>
</gene>
<organism evidence="3 4">
    <name type="scientific">Halogranum amylolyticum</name>
    <dbReference type="NCBI Taxonomy" id="660520"/>
    <lineage>
        <taxon>Archaea</taxon>
        <taxon>Methanobacteriati</taxon>
        <taxon>Methanobacteriota</taxon>
        <taxon>Stenosarchaea group</taxon>
        <taxon>Halobacteria</taxon>
        <taxon>Halobacteriales</taxon>
        <taxon>Haloferacaceae</taxon>
    </lineage>
</organism>
<protein>
    <submittedName>
        <fullName evidence="3">NAD(P)-dependent dehydrogenase, short-chain alcohol dehydrogenase family</fullName>
    </submittedName>
</protein>